<comment type="subcellular location">
    <subcellularLocation>
        <location evidence="2">Membrane</location>
    </subcellularLocation>
</comment>
<evidence type="ECO:0000313" key="10">
    <source>
        <dbReference type="Proteomes" id="UP000683246"/>
    </source>
</evidence>
<dbReference type="InterPro" id="IPR005467">
    <property type="entry name" value="His_kinase_dom"/>
</dbReference>
<dbReference type="PANTHER" id="PTHR43711">
    <property type="entry name" value="TWO-COMPONENT HISTIDINE KINASE"/>
    <property type="match status" value="1"/>
</dbReference>
<dbReference type="Gene3D" id="1.10.287.130">
    <property type="match status" value="1"/>
</dbReference>
<dbReference type="InterPro" id="IPR036097">
    <property type="entry name" value="HisK_dim/P_sf"/>
</dbReference>
<comment type="catalytic activity">
    <reaction evidence="1">
        <text>ATP + protein L-histidine = ADP + protein N-phospho-L-histidine.</text>
        <dbReference type="EC" id="2.7.13.3"/>
    </reaction>
</comment>
<accession>A0A8J8MGL6</accession>
<dbReference type="Pfam" id="PF02518">
    <property type="entry name" value="HATPase_c"/>
    <property type="match status" value="1"/>
</dbReference>
<keyword evidence="4" id="KW-0597">Phosphoprotein</keyword>
<gene>
    <name evidence="9" type="ORF">HZI73_02795</name>
</gene>
<evidence type="ECO:0000259" key="8">
    <source>
        <dbReference type="PROSITE" id="PS50109"/>
    </source>
</evidence>
<evidence type="ECO:0000256" key="4">
    <source>
        <dbReference type="ARBA" id="ARBA00022553"/>
    </source>
</evidence>
<dbReference type="RefSeq" id="WP_212696740.1">
    <property type="nucleotide sequence ID" value="NZ_CP058649.1"/>
</dbReference>
<dbReference type="Proteomes" id="UP000683246">
    <property type="component" value="Chromosome"/>
</dbReference>
<dbReference type="PRINTS" id="PR00344">
    <property type="entry name" value="BCTRLSENSOR"/>
</dbReference>
<dbReference type="CDD" id="cd00082">
    <property type="entry name" value="HisKA"/>
    <property type="match status" value="1"/>
</dbReference>
<dbReference type="InterPro" id="IPR003594">
    <property type="entry name" value="HATPase_dom"/>
</dbReference>
<dbReference type="AlphaFoldDB" id="A0A8J8MGL6"/>
<dbReference type="KEGG" id="vpy:HZI73_02795"/>
<dbReference type="FunFam" id="3.30.565.10:FF:000006">
    <property type="entry name" value="Sensor histidine kinase WalK"/>
    <property type="match status" value="1"/>
</dbReference>
<dbReference type="Gene3D" id="3.30.565.10">
    <property type="entry name" value="Histidine kinase-like ATPase, C-terminal domain"/>
    <property type="match status" value="1"/>
</dbReference>
<keyword evidence="6 9" id="KW-0418">Kinase</keyword>
<dbReference type="GO" id="GO:0000155">
    <property type="term" value="F:phosphorelay sensor kinase activity"/>
    <property type="evidence" value="ECO:0007669"/>
    <property type="project" value="InterPro"/>
</dbReference>
<evidence type="ECO:0000256" key="1">
    <source>
        <dbReference type="ARBA" id="ARBA00000085"/>
    </source>
</evidence>
<name>A0A8J8MGL6_9FIRM</name>
<dbReference type="SUPFAM" id="SSF47384">
    <property type="entry name" value="Homodimeric domain of signal transducing histidine kinase"/>
    <property type="match status" value="1"/>
</dbReference>
<evidence type="ECO:0000256" key="3">
    <source>
        <dbReference type="ARBA" id="ARBA00012438"/>
    </source>
</evidence>
<dbReference type="PANTHER" id="PTHR43711:SF28">
    <property type="entry name" value="SENSOR HISTIDINE KINASE YXDK"/>
    <property type="match status" value="1"/>
</dbReference>
<protein>
    <recommendedName>
        <fullName evidence="3">histidine kinase</fullName>
        <ecNumber evidence="3">2.7.13.3</ecNumber>
    </recommendedName>
</protein>
<evidence type="ECO:0000256" key="2">
    <source>
        <dbReference type="ARBA" id="ARBA00004370"/>
    </source>
</evidence>
<evidence type="ECO:0000256" key="5">
    <source>
        <dbReference type="ARBA" id="ARBA00022679"/>
    </source>
</evidence>
<sequence>MNHLEKNMLESFSVLLDNWINLYQEAKTPEIIAKIVHEIKNPLSLIRSTLQLIEVQTPEVKDNRHWHSLFDELDYICLLLNDFKTLNCTYDIQKNCVNMGTLLDSVATYFYSSAYNKNIDFYLTKPQDLPNILGDKIRLKEAIMNLIKNAIEATDKNGTVSIDAKYLDTLILVTIHDTGSGISDEQLEHIFKPFVTYKENGTGLGLPIVKAIIEQHGGQIDVTSKVGEGTSFIISLPVDTNQPLQVQ</sequence>
<dbReference type="InterPro" id="IPR050736">
    <property type="entry name" value="Sensor_HK_Regulatory"/>
</dbReference>
<keyword evidence="7" id="KW-0902">Two-component regulatory system</keyword>
<dbReference type="SMART" id="SM00387">
    <property type="entry name" value="HATPase_c"/>
    <property type="match status" value="1"/>
</dbReference>
<evidence type="ECO:0000256" key="6">
    <source>
        <dbReference type="ARBA" id="ARBA00022777"/>
    </source>
</evidence>
<keyword evidence="10" id="KW-1185">Reference proteome</keyword>
<evidence type="ECO:0000256" key="7">
    <source>
        <dbReference type="ARBA" id="ARBA00023012"/>
    </source>
</evidence>
<dbReference type="EMBL" id="CP058649">
    <property type="protein sequence ID" value="QUI21275.1"/>
    <property type="molecule type" value="Genomic_DNA"/>
</dbReference>
<dbReference type="InterPro" id="IPR003661">
    <property type="entry name" value="HisK_dim/P_dom"/>
</dbReference>
<dbReference type="EC" id="2.7.13.3" evidence="3"/>
<organism evidence="9 10">
    <name type="scientific">Vallitalea pronyensis</name>
    <dbReference type="NCBI Taxonomy" id="1348613"/>
    <lineage>
        <taxon>Bacteria</taxon>
        <taxon>Bacillati</taxon>
        <taxon>Bacillota</taxon>
        <taxon>Clostridia</taxon>
        <taxon>Lachnospirales</taxon>
        <taxon>Vallitaleaceae</taxon>
        <taxon>Vallitalea</taxon>
    </lineage>
</organism>
<dbReference type="InterPro" id="IPR004358">
    <property type="entry name" value="Sig_transdc_His_kin-like_C"/>
</dbReference>
<proteinExistence type="predicted"/>
<reference evidence="9" key="1">
    <citation type="submission" date="2020-07" db="EMBL/GenBank/DDBJ databases">
        <title>Vallitalea pronyensis genome.</title>
        <authorList>
            <person name="Postec A."/>
        </authorList>
    </citation>
    <scope>NUCLEOTIDE SEQUENCE</scope>
    <source>
        <strain evidence="9">FatNI3</strain>
    </source>
</reference>
<keyword evidence="5" id="KW-0808">Transferase</keyword>
<dbReference type="CDD" id="cd00075">
    <property type="entry name" value="HATPase"/>
    <property type="match status" value="1"/>
</dbReference>
<dbReference type="SUPFAM" id="SSF55874">
    <property type="entry name" value="ATPase domain of HSP90 chaperone/DNA topoisomerase II/histidine kinase"/>
    <property type="match status" value="1"/>
</dbReference>
<dbReference type="GO" id="GO:0016020">
    <property type="term" value="C:membrane"/>
    <property type="evidence" value="ECO:0007669"/>
    <property type="project" value="UniProtKB-SubCell"/>
</dbReference>
<evidence type="ECO:0000313" key="9">
    <source>
        <dbReference type="EMBL" id="QUI21275.1"/>
    </source>
</evidence>
<dbReference type="InterPro" id="IPR036890">
    <property type="entry name" value="HATPase_C_sf"/>
</dbReference>
<dbReference type="PROSITE" id="PS50109">
    <property type="entry name" value="HIS_KIN"/>
    <property type="match status" value="1"/>
</dbReference>
<feature type="domain" description="Histidine kinase" evidence="8">
    <location>
        <begin position="34"/>
        <end position="240"/>
    </location>
</feature>